<sequence>MYGSFADIHCHLLPGIDDGASDLESSIAMAQMAVADGVHTIVVTPHQLGNFSRNQGDDIRQETILLQRVFAERRIPLEILPGADVRIEDGMIEKLLSGEVLSLGDHRRHVLLELPHELYFPLEKVLQSLEREGMTGILSHPERNQGILRDPSLLEPLVDQGCLMQVTAGSLMGTFGSRSQELAEWMLEHGLVHFVATDAHGVKARRPLMSRAYDRIVELVGEAVAGDLCTINPELVACGKPIEGGVRATPRRGWSGFFSAKKVG</sequence>
<dbReference type="GO" id="GO:0030145">
    <property type="term" value="F:manganese ion binding"/>
    <property type="evidence" value="ECO:0007669"/>
    <property type="project" value="InterPro"/>
</dbReference>
<keyword evidence="6" id="KW-1185">Reference proteome</keyword>
<evidence type="ECO:0000313" key="5">
    <source>
        <dbReference type="EMBL" id="QEG36528.1"/>
    </source>
</evidence>
<accession>A0A5B9QC38</accession>
<dbReference type="EMBL" id="CP042913">
    <property type="protein sequence ID" value="QEG36528.1"/>
    <property type="molecule type" value="Genomic_DNA"/>
</dbReference>
<reference evidence="5 6" key="1">
    <citation type="submission" date="2019-08" db="EMBL/GenBank/DDBJ databases">
        <title>Deep-cultivation of Planctomycetes and their phenomic and genomic characterization uncovers novel biology.</title>
        <authorList>
            <person name="Wiegand S."/>
            <person name="Jogler M."/>
            <person name="Boedeker C."/>
            <person name="Pinto D."/>
            <person name="Vollmers J."/>
            <person name="Rivas-Marin E."/>
            <person name="Kohn T."/>
            <person name="Peeters S.H."/>
            <person name="Heuer A."/>
            <person name="Rast P."/>
            <person name="Oberbeckmann S."/>
            <person name="Bunk B."/>
            <person name="Jeske O."/>
            <person name="Meyerdierks A."/>
            <person name="Storesund J.E."/>
            <person name="Kallscheuer N."/>
            <person name="Luecker S."/>
            <person name="Lage O.M."/>
            <person name="Pohl T."/>
            <person name="Merkel B.J."/>
            <person name="Hornburger P."/>
            <person name="Mueller R.-W."/>
            <person name="Bruemmer F."/>
            <person name="Labrenz M."/>
            <person name="Spormann A.M."/>
            <person name="Op den Camp H."/>
            <person name="Overmann J."/>
            <person name="Amann R."/>
            <person name="Jetten M.S.M."/>
            <person name="Mascher T."/>
            <person name="Medema M.H."/>
            <person name="Devos D.P."/>
            <person name="Kaster A.-K."/>
            <person name="Ovreas L."/>
            <person name="Rohde M."/>
            <person name="Galperin M.Y."/>
            <person name="Jogler C."/>
        </authorList>
    </citation>
    <scope>NUCLEOTIDE SEQUENCE [LARGE SCALE GENOMIC DNA]</scope>
    <source>
        <strain evidence="5 6">Pr1d</strain>
    </source>
</reference>
<dbReference type="InterPro" id="IPR016667">
    <property type="entry name" value="Caps_polysacc_synth_CpsB/CapC"/>
</dbReference>
<evidence type="ECO:0000256" key="4">
    <source>
        <dbReference type="ARBA" id="ARBA00051722"/>
    </source>
</evidence>
<dbReference type="PIRSF" id="PIRSF016557">
    <property type="entry name" value="Caps_synth_CpsB"/>
    <property type="match status" value="1"/>
</dbReference>
<dbReference type="OrthoDB" id="9788539at2"/>
<dbReference type="RefSeq" id="WP_148074861.1">
    <property type="nucleotide sequence ID" value="NZ_CP042913.1"/>
</dbReference>
<dbReference type="GO" id="GO:0004725">
    <property type="term" value="F:protein tyrosine phosphatase activity"/>
    <property type="evidence" value="ECO:0007669"/>
    <property type="project" value="UniProtKB-EC"/>
</dbReference>
<name>A0A5B9QC38_9BACT</name>
<dbReference type="Proteomes" id="UP000323917">
    <property type="component" value="Chromosome"/>
</dbReference>
<dbReference type="AlphaFoldDB" id="A0A5B9QC38"/>
<comment type="similarity">
    <text evidence="1">Belongs to the metallo-dependent hydrolases superfamily. CpsB/CapC family.</text>
</comment>
<dbReference type="PANTHER" id="PTHR39181">
    <property type="entry name" value="TYROSINE-PROTEIN PHOSPHATASE YWQE"/>
    <property type="match status" value="1"/>
</dbReference>
<proteinExistence type="inferred from homology"/>
<evidence type="ECO:0000313" key="6">
    <source>
        <dbReference type="Proteomes" id="UP000323917"/>
    </source>
</evidence>
<evidence type="ECO:0000256" key="1">
    <source>
        <dbReference type="ARBA" id="ARBA00005750"/>
    </source>
</evidence>
<evidence type="ECO:0000256" key="3">
    <source>
        <dbReference type="ARBA" id="ARBA00022801"/>
    </source>
</evidence>
<evidence type="ECO:0000256" key="2">
    <source>
        <dbReference type="ARBA" id="ARBA00013064"/>
    </source>
</evidence>
<dbReference type="EC" id="3.1.3.48" evidence="2"/>
<organism evidence="5 6">
    <name type="scientific">Bythopirellula goksoeyrii</name>
    <dbReference type="NCBI Taxonomy" id="1400387"/>
    <lineage>
        <taxon>Bacteria</taxon>
        <taxon>Pseudomonadati</taxon>
        <taxon>Planctomycetota</taxon>
        <taxon>Planctomycetia</taxon>
        <taxon>Pirellulales</taxon>
        <taxon>Lacipirellulaceae</taxon>
        <taxon>Bythopirellula</taxon>
    </lineage>
</organism>
<keyword evidence="3 5" id="KW-0378">Hydrolase</keyword>
<dbReference type="Gene3D" id="3.20.20.140">
    <property type="entry name" value="Metal-dependent hydrolases"/>
    <property type="match status" value="1"/>
</dbReference>
<dbReference type="KEGG" id="bgok:Pr1d_38420"/>
<gene>
    <name evidence="5" type="primary">ywqE</name>
    <name evidence="5" type="ORF">Pr1d_38420</name>
</gene>
<dbReference type="SUPFAM" id="SSF89550">
    <property type="entry name" value="PHP domain-like"/>
    <property type="match status" value="1"/>
</dbReference>
<dbReference type="Pfam" id="PF19567">
    <property type="entry name" value="CpsB_CapC"/>
    <property type="match status" value="1"/>
</dbReference>
<comment type="catalytic activity">
    <reaction evidence="4">
        <text>O-phospho-L-tyrosyl-[protein] + H2O = L-tyrosyl-[protein] + phosphate</text>
        <dbReference type="Rhea" id="RHEA:10684"/>
        <dbReference type="Rhea" id="RHEA-COMP:10136"/>
        <dbReference type="Rhea" id="RHEA-COMP:20101"/>
        <dbReference type="ChEBI" id="CHEBI:15377"/>
        <dbReference type="ChEBI" id="CHEBI:43474"/>
        <dbReference type="ChEBI" id="CHEBI:46858"/>
        <dbReference type="ChEBI" id="CHEBI:61978"/>
        <dbReference type="EC" id="3.1.3.48"/>
    </reaction>
</comment>
<protein>
    <recommendedName>
        <fullName evidence="2">protein-tyrosine-phosphatase</fullName>
        <ecNumber evidence="2">3.1.3.48</ecNumber>
    </recommendedName>
</protein>
<dbReference type="PANTHER" id="PTHR39181:SF1">
    <property type="entry name" value="TYROSINE-PROTEIN PHOSPHATASE YWQE"/>
    <property type="match status" value="1"/>
</dbReference>
<dbReference type="InterPro" id="IPR016195">
    <property type="entry name" value="Pol/histidinol_Pase-like"/>
</dbReference>